<comment type="caution">
    <text evidence="1">The sequence shown here is derived from an EMBL/GenBank/DDBJ whole genome shotgun (WGS) entry which is preliminary data.</text>
</comment>
<organism evidence="1 2">
    <name type="scientific">Colletotrichum navitas</name>
    <dbReference type="NCBI Taxonomy" id="681940"/>
    <lineage>
        <taxon>Eukaryota</taxon>
        <taxon>Fungi</taxon>
        <taxon>Dikarya</taxon>
        <taxon>Ascomycota</taxon>
        <taxon>Pezizomycotina</taxon>
        <taxon>Sordariomycetes</taxon>
        <taxon>Hypocreomycetidae</taxon>
        <taxon>Glomerellales</taxon>
        <taxon>Glomerellaceae</taxon>
        <taxon>Colletotrichum</taxon>
        <taxon>Colletotrichum graminicola species complex</taxon>
    </lineage>
</organism>
<gene>
    <name evidence="1" type="ORF">LY79DRAFT_678781</name>
</gene>
<sequence>MTVKCLLCSLPRVFLGSNRVAMFTACSALPDCRQHQFQLIWLGVPSKANSGGNLDVLVTFAVLTRSPLSPLLTRSTAKARHLRPWGSSSSDFQLTAIDERHKLNVTTEVVKKRKREVRPRPQLADSSDELHEFVKDLVMDEEFQAESTRPASEDGFLDAYDGEADHGQEDSTISSPNMKLERTDIDTLIDEVDRVCGPRPEMDLLPQNLVQRIEEHDRRYMSIFDDIFDMALTVSNENITGSPFSAAMLHWCQTNQQEDSECAT</sequence>
<proteinExistence type="predicted"/>
<reference evidence="1" key="1">
    <citation type="submission" date="2021-06" db="EMBL/GenBank/DDBJ databases">
        <title>Comparative genomics, transcriptomics and evolutionary studies reveal genomic signatures of adaptation to plant cell wall in hemibiotrophic fungi.</title>
        <authorList>
            <consortium name="DOE Joint Genome Institute"/>
            <person name="Baroncelli R."/>
            <person name="Diaz J.F."/>
            <person name="Benocci T."/>
            <person name="Peng M."/>
            <person name="Battaglia E."/>
            <person name="Haridas S."/>
            <person name="Andreopoulos W."/>
            <person name="Labutti K."/>
            <person name="Pangilinan J."/>
            <person name="Floch G.L."/>
            <person name="Makela M.R."/>
            <person name="Henrissat B."/>
            <person name="Grigoriev I.V."/>
            <person name="Crouch J.A."/>
            <person name="De Vries R.P."/>
            <person name="Sukno S.A."/>
            <person name="Thon M.R."/>
        </authorList>
    </citation>
    <scope>NUCLEOTIDE SEQUENCE</scope>
    <source>
        <strain evidence="1">CBS 125086</strain>
    </source>
</reference>
<dbReference type="AlphaFoldDB" id="A0AAD8Q5H0"/>
<dbReference type="EMBL" id="JAHLJV010000012">
    <property type="protein sequence ID" value="KAK1596250.1"/>
    <property type="molecule type" value="Genomic_DNA"/>
</dbReference>
<keyword evidence="2" id="KW-1185">Reference proteome</keyword>
<name>A0AAD8Q5H0_9PEZI</name>
<accession>A0AAD8Q5H0</accession>
<dbReference type="GeneID" id="85448750"/>
<protein>
    <submittedName>
        <fullName evidence="1">Uncharacterized protein</fullName>
    </submittedName>
</protein>
<dbReference type="Proteomes" id="UP001230504">
    <property type="component" value="Unassembled WGS sequence"/>
</dbReference>
<evidence type="ECO:0000313" key="1">
    <source>
        <dbReference type="EMBL" id="KAK1596250.1"/>
    </source>
</evidence>
<evidence type="ECO:0000313" key="2">
    <source>
        <dbReference type="Proteomes" id="UP001230504"/>
    </source>
</evidence>
<dbReference type="RefSeq" id="XP_060417136.1">
    <property type="nucleotide sequence ID" value="XM_060564510.1"/>
</dbReference>